<feature type="compositionally biased region" description="Polar residues" evidence="1">
    <location>
        <begin position="1"/>
        <end position="20"/>
    </location>
</feature>
<proteinExistence type="predicted"/>
<protein>
    <submittedName>
        <fullName evidence="2">Uncharacterized protein</fullName>
    </submittedName>
</protein>
<feature type="region of interest" description="Disordered" evidence="1">
    <location>
        <begin position="1"/>
        <end position="56"/>
    </location>
</feature>
<evidence type="ECO:0000313" key="3">
    <source>
        <dbReference type="Proteomes" id="UP000683360"/>
    </source>
</evidence>
<sequence length="313" mass="35642">MGSAVSSNKQSKQNGRNVNETKTKTLRPVSTDSGYRSPEIITERNTSNKSVSQEKTRHTNVHLFDNGNIRCDKGYKSFEQHNKDSNDIGHQAHMFSYQNCFDGNRNNENVFILDGIDTELELKSNFDDDDMKQDSLRNIFMPGAVFNYDRLINIGKADDLVARIAEEKQKPLKQRRRPKTAVSTDIEIDLEEGTEKLKRKPSSANKTKYEDNTRNPKNRPRAAVGQRRKTVSDISYECINSDSNERQPNKERNRKPTKTSPISFLDALNMFIEQGTLNETGDTAHAYKVDITVDLNSDTLKIIIPGSYLCNEK</sequence>
<dbReference type="EMBL" id="CAJPWZ010001398">
    <property type="protein sequence ID" value="CAG2214064.1"/>
    <property type="molecule type" value="Genomic_DNA"/>
</dbReference>
<comment type="caution">
    <text evidence="2">The sequence shown here is derived from an EMBL/GenBank/DDBJ whole genome shotgun (WGS) entry which is preliminary data.</text>
</comment>
<reference evidence="2" key="1">
    <citation type="submission" date="2021-03" db="EMBL/GenBank/DDBJ databases">
        <authorList>
            <person name="Bekaert M."/>
        </authorList>
    </citation>
    <scope>NUCLEOTIDE SEQUENCE</scope>
</reference>
<name>A0A8S3S0G6_MYTED</name>
<organism evidence="2 3">
    <name type="scientific">Mytilus edulis</name>
    <name type="common">Blue mussel</name>
    <dbReference type="NCBI Taxonomy" id="6550"/>
    <lineage>
        <taxon>Eukaryota</taxon>
        <taxon>Metazoa</taxon>
        <taxon>Spiralia</taxon>
        <taxon>Lophotrochozoa</taxon>
        <taxon>Mollusca</taxon>
        <taxon>Bivalvia</taxon>
        <taxon>Autobranchia</taxon>
        <taxon>Pteriomorphia</taxon>
        <taxon>Mytilida</taxon>
        <taxon>Mytiloidea</taxon>
        <taxon>Mytilidae</taxon>
        <taxon>Mytilinae</taxon>
        <taxon>Mytilus</taxon>
    </lineage>
</organism>
<accession>A0A8S3S0G6</accession>
<dbReference type="Proteomes" id="UP000683360">
    <property type="component" value="Unassembled WGS sequence"/>
</dbReference>
<dbReference type="AlphaFoldDB" id="A0A8S3S0G6"/>
<evidence type="ECO:0000313" key="2">
    <source>
        <dbReference type="EMBL" id="CAG2214064.1"/>
    </source>
</evidence>
<keyword evidence="3" id="KW-1185">Reference proteome</keyword>
<dbReference type="OrthoDB" id="10305626at2759"/>
<feature type="region of interest" description="Disordered" evidence="1">
    <location>
        <begin position="170"/>
        <end position="261"/>
    </location>
</feature>
<evidence type="ECO:0000256" key="1">
    <source>
        <dbReference type="SAM" id="MobiDB-lite"/>
    </source>
</evidence>
<gene>
    <name evidence="2" type="ORF">MEDL_27949</name>
</gene>